<feature type="transmembrane region" description="Helical" evidence="10">
    <location>
        <begin position="97"/>
        <end position="118"/>
    </location>
</feature>
<evidence type="ECO:0000256" key="1">
    <source>
        <dbReference type="ARBA" id="ARBA00004141"/>
    </source>
</evidence>
<evidence type="ECO:0008006" key="13">
    <source>
        <dbReference type="Google" id="ProtNLM"/>
    </source>
</evidence>
<keyword evidence="7 10" id="KW-1133">Transmembrane helix</keyword>
<evidence type="ECO:0000256" key="3">
    <source>
        <dbReference type="ARBA" id="ARBA00022448"/>
    </source>
</evidence>
<feature type="region of interest" description="Disordered" evidence="9">
    <location>
        <begin position="1"/>
        <end position="38"/>
    </location>
</feature>
<sequence>MVEATAEEAKVLDPTVGSDAPFPEEDNEKEAKDEKGGDVLDEDETIITAADVTNRLLSLRDDFDKSITFRSLFLATVLAAFQAAMTMIYYVRTFIVLIAYITASSASNSVASVVVFSAQNLFYDLPLSATTVHVEAVYWGTLPTVKTLQGLRWEQRKNSKPLCWFWYSFVAMFIYQMVSGITSFQTSLLLKLQWHQAAGFVVCYIAMLGIYYGNGWQALSQPFMSTRLQSANGSAYPVATIFVDRAFDEAALARYGIPHQSGSFAYAMFMANAVVYGTVLGGFVMISIVNSSCELLVNSDGDSSWSGATLQSFNTNAASWALAQYLYKAVSMYEMVPLGMVIGAGLVAIHRIITHFVPKIGNVSLDKINLPHFIQYSCYIPYNQSQACVIFSTVISGFFTQFYLRNYRPRLFKDYIVLGHVRTGWSQSYGTFYLVVRGNGCGGSRDSFLVGKQH</sequence>
<dbReference type="InterPro" id="IPR004648">
    <property type="entry name" value="Oligpept_transpt"/>
</dbReference>
<keyword evidence="5" id="KW-0571">Peptide transport</keyword>
<evidence type="ECO:0000256" key="2">
    <source>
        <dbReference type="ARBA" id="ARBA00008807"/>
    </source>
</evidence>
<accession>A0A139AKZ3</accession>
<feature type="transmembrane region" description="Helical" evidence="10">
    <location>
        <begin position="264"/>
        <end position="289"/>
    </location>
</feature>
<keyword evidence="3" id="KW-0813">Transport</keyword>
<evidence type="ECO:0000256" key="10">
    <source>
        <dbReference type="SAM" id="Phobius"/>
    </source>
</evidence>
<evidence type="ECO:0000256" key="8">
    <source>
        <dbReference type="ARBA" id="ARBA00023136"/>
    </source>
</evidence>
<feature type="transmembrane region" description="Helical" evidence="10">
    <location>
        <begin position="335"/>
        <end position="353"/>
    </location>
</feature>
<reference evidence="11 12" key="1">
    <citation type="journal article" date="2015" name="Genome Biol. Evol.">
        <title>Phylogenomic analyses indicate that early fungi evolved digesting cell walls of algal ancestors of land plants.</title>
        <authorList>
            <person name="Chang Y."/>
            <person name="Wang S."/>
            <person name="Sekimoto S."/>
            <person name="Aerts A.L."/>
            <person name="Choi C."/>
            <person name="Clum A."/>
            <person name="LaButti K.M."/>
            <person name="Lindquist E.A."/>
            <person name="Yee Ngan C."/>
            <person name="Ohm R.A."/>
            <person name="Salamov A.A."/>
            <person name="Grigoriev I.V."/>
            <person name="Spatafora J.W."/>
            <person name="Berbee M.L."/>
        </authorList>
    </citation>
    <scope>NUCLEOTIDE SEQUENCE [LARGE SCALE GENOMIC DNA]</scope>
    <source>
        <strain evidence="11 12">JEL478</strain>
    </source>
</reference>
<dbReference type="InterPro" id="IPR004813">
    <property type="entry name" value="OPT"/>
</dbReference>
<name>A0A139AKZ3_GONPJ</name>
<protein>
    <recommendedName>
        <fullName evidence="13">OPT superfamily oligopeptide transporter</fullName>
    </recommendedName>
</protein>
<evidence type="ECO:0000256" key="4">
    <source>
        <dbReference type="ARBA" id="ARBA00022692"/>
    </source>
</evidence>
<feature type="transmembrane region" description="Helical" evidence="10">
    <location>
        <begin position="72"/>
        <end position="91"/>
    </location>
</feature>
<proteinExistence type="inferred from homology"/>
<dbReference type="PANTHER" id="PTHR22601">
    <property type="entry name" value="ISP4 LIKE PROTEIN"/>
    <property type="match status" value="1"/>
</dbReference>
<keyword evidence="8 10" id="KW-0472">Membrane</keyword>
<comment type="subcellular location">
    <subcellularLocation>
        <location evidence="1">Membrane</location>
        <topology evidence="1">Multi-pass membrane protein</topology>
    </subcellularLocation>
</comment>
<evidence type="ECO:0000256" key="7">
    <source>
        <dbReference type="ARBA" id="ARBA00022989"/>
    </source>
</evidence>
<evidence type="ECO:0000256" key="5">
    <source>
        <dbReference type="ARBA" id="ARBA00022856"/>
    </source>
</evidence>
<dbReference type="Proteomes" id="UP000070544">
    <property type="component" value="Unassembled WGS sequence"/>
</dbReference>
<feature type="compositionally biased region" description="Basic and acidic residues" evidence="9">
    <location>
        <begin position="29"/>
        <end position="38"/>
    </location>
</feature>
<keyword evidence="6" id="KW-0653">Protein transport</keyword>
<gene>
    <name evidence="11" type="ORF">M427DRAFT_30558</name>
</gene>
<comment type="similarity">
    <text evidence="2">Belongs to the oligopeptide OPT transporter family.</text>
</comment>
<evidence type="ECO:0000256" key="9">
    <source>
        <dbReference type="SAM" id="MobiDB-lite"/>
    </source>
</evidence>
<dbReference type="GO" id="GO:0035673">
    <property type="term" value="F:oligopeptide transmembrane transporter activity"/>
    <property type="evidence" value="ECO:0007669"/>
    <property type="project" value="InterPro"/>
</dbReference>
<feature type="transmembrane region" description="Helical" evidence="10">
    <location>
        <begin position="194"/>
        <end position="214"/>
    </location>
</feature>
<organism evidence="11 12">
    <name type="scientific">Gonapodya prolifera (strain JEL478)</name>
    <name type="common">Monoblepharis prolifera</name>
    <dbReference type="NCBI Taxonomy" id="1344416"/>
    <lineage>
        <taxon>Eukaryota</taxon>
        <taxon>Fungi</taxon>
        <taxon>Fungi incertae sedis</taxon>
        <taxon>Chytridiomycota</taxon>
        <taxon>Chytridiomycota incertae sedis</taxon>
        <taxon>Monoblepharidomycetes</taxon>
        <taxon>Monoblepharidales</taxon>
        <taxon>Gonapodyaceae</taxon>
        <taxon>Gonapodya</taxon>
    </lineage>
</organism>
<keyword evidence="12" id="KW-1185">Reference proteome</keyword>
<feature type="transmembrane region" description="Helical" evidence="10">
    <location>
        <begin position="162"/>
        <end position="182"/>
    </location>
</feature>
<dbReference type="GO" id="GO:0016020">
    <property type="term" value="C:membrane"/>
    <property type="evidence" value="ECO:0007669"/>
    <property type="project" value="UniProtKB-SubCell"/>
</dbReference>
<dbReference type="GO" id="GO:0015031">
    <property type="term" value="P:protein transport"/>
    <property type="evidence" value="ECO:0007669"/>
    <property type="project" value="UniProtKB-KW"/>
</dbReference>
<dbReference type="AlphaFoldDB" id="A0A139AKZ3"/>
<dbReference type="OrthoDB" id="9986677at2759"/>
<evidence type="ECO:0000313" key="12">
    <source>
        <dbReference type="Proteomes" id="UP000070544"/>
    </source>
</evidence>
<keyword evidence="4 10" id="KW-0812">Transmembrane</keyword>
<dbReference type="EMBL" id="KQ965747">
    <property type="protein sequence ID" value="KXS17440.1"/>
    <property type="molecule type" value="Genomic_DNA"/>
</dbReference>
<dbReference type="Pfam" id="PF03169">
    <property type="entry name" value="OPT"/>
    <property type="match status" value="1"/>
</dbReference>
<evidence type="ECO:0000256" key="6">
    <source>
        <dbReference type="ARBA" id="ARBA00022927"/>
    </source>
</evidence>
<evidence type="ECO:0000313" key="11">
    <source>
        <dbReference type="EMBL" id="KXS17440.1"/>
    </source>
</evidence>